<dbReference type="Pfam" id="PF04408">
    <property type="entry name" value="WHD_HA2"/>
    <property type="match status" value="1"/>
</dbReference>
<dbReference type="GO" id="GO:0003723">
    <property type="term" value="F:RNA binding"/>
    <property type="evidence" value="ECO:0007669"/>
    <property type="project" value="InterPro"/>
</dbReference>
<dbReference type="InterPro" id="IPR048333">
    <property type="entry name" value="HA2_WH"/>
</dbReference>
<feature type="compositionally biased region" description="Polar residues" evidence="9">
    <location>
        <begin position="15"/>
        <end position="25"/>
    </location>
</feature>
<reference evidence="11" key="1">
    <citation type="submission" date="2023-01" db="EMBL/GenBank/DDBJ databases">
        <title>Genome assembly of the deep-sea coral Lophelia pertusa.</title>
        <authorList>
            <person name="Herrera S."/>
            <person name="Cordes E."/>
        </authorList>
    </citation>
    <scope>NUCLEOTIDE SEQUENCE</scope>
    <source>
        <strain evidence="11">USNM1676648</strain>
        <tissue evidence="11">Polyp</tissue>
    </source>
</reference>
<dbReference type="CDD" id="cd00590">
    <property type="entry name" value="RRM_SF"/>
    <property type="match status" value="1"/>
</dbReference>
<dbReference type="InterPro" id="IPR044066">
    <property type="entry name" value="TRIAD_supradom"/>
</dbReference>
<dbReference type="InterPro" id="IPR035979">
    <property type="entry name" value="RBD_domain_sf"/>
</dbReference>
<dbReference type="SUPFAM" id="SSF54791">
    <property type="entry name" value="Eukaryotic type KH-domain (KH-domain type I)"/>
    <property type="match status" value="1"/>
</dbReference>
<dbReference type="InterPro" id="IPR056245">
    <property type="entry name" value="KH_DEAH11/12"/>
</dbReference>
<protein>
    <recommendedName>
        <fullName evidence="10">RING-type domain-containing protein</fullName>
    </recommendedName>
</protein>
<keyword evidence="8" id="KW-0067">ATP-binding</keyword>
<dbReference type="Gene3D" id="3.40.50.300">
    <property type="entry name" value="P-loop containing nucleotide triphosphate hydrolases"/>
    <property type="match status" value="1"/>
</dbReference>
<comment type="caution">
    <text evidence="11">The sequence shown here is derived from an EMBL/GenBank/DDBJ whole genome shotgun (WGS) entry which is preliminary data.</text>
</comment>
<evidence type="ECO:0000256" key="9">
    <source>
        <dbReference type="SAM" id="MobiDB-lite"/>
    </source>
</evidence>
<dbReference type="Gene3D" id="3.30.70.330">
    <property type="match status" value="1"/>
</dbReference>
<dbReference type="GO" id="GO:0004386">
    <property type="term" value="F:helicase activity"/>
    <property type="evidence" value="ECO:0007669"/>
    <property type="project" value="TreeGrafter"/>
</dbReference>
<evidence type="ECO:0000256" key="2">
    <source>
        <dbReference type="ARBA" id="ARBA00022723"/>
    </source>
</evidence>
<dbReference type="InterPro" id="IPR002867">
    <property type="entry name" value="IBR_dom"/>
</dbReference>
<keyword evidence="12" id="KW-1185">Reference proteome</keyword>
<dbReference type="Pfam" id="PF24471">
    <property type="entry name" value="KH_DEAH11"/>
    <property type="match status" value="1"/>
</dbReference>
<feature type="compositionally biased region" description="Basic and acidic residues" evidence="9">
    <location>
        <begin position="1"/>
        <end position="11"/>
    </location>
</feature>
<dbReference type="Pfam" id="PF01485">
    <property type="entry name" value="IBR"/>
    <property type="match status" value="1"/>
</dbReference>
<evidence type="ECO:0000256" key="5">
    <source>
        <dbReference type="ARBA" id="ARBA00022771"/>
    </source>
</evidence>
<dbReference type="EMBL" id="MU826832">
    <property type="protein sequence ID" value="KAJ7373083.1"/>
    <property type="molecule type" value="Genomic_DNA"/>
</dbReference>
<dbReference type="Pfam" id="PF21010">
    <property type="entry name" value="HA2_C"/>
    <property type="match status" value="1"/>
</dbReference>
<keyword evidence="4" id="KW-0547">Nucleotide-binding</keyword>
<name>A0A9W9Z0J5_9CNID</name>
<keyword evidence="7" id="KW-0862">Zinc</keyword>
<dbReference type="Gene3D" id="1.20.120.1080">
    <property type="match status" value="1"/>
</dbReference>
<dbReference type="SUPFAM" id="SSF57850">
    <property type="entry name" value="RING/U-box"/>
    <property type="match status" value="2"/>
</dbReference>
<dbReference type="SMART" id="SM00647">
    <property type="entry name" value="IBR"/>
    <property type="match status" value="1"/>
</dbReference>
<dbReference type="GO" id="GO:0005524">
    <property type="term" value="F:ATP binding"/>
    <property type="evidence" value="ECO:0007669"/>
    <property type="project" value="UniProtKB-KW"/>
</dbReference>
<dbReference type="InterPro" id="IPR027417">
    <property type="entry name" value="P-loop_NTPase"/>
</dbReference>
<dbReference type="InterPro" id="IPR036612">
    <property type="entry name" value="KH_dom_type_1_sf"/>
</dbReference>
<gene>
    <name evidence="11" type="ORF">OS493_014230</name>
</gene>
<feature type="domain" description="RING-type" evidence="10">
    <location>
        <begin position="912"/>
        <end position="1077"/>
    </location>
</feature>
<organism evidence="11 12">
    <name type="scientific">Desmophyllum pertusum</name>
    <dbReference type="NCBI Taxonomy" id="174260"/>
    <lineage>
        <taxon>Eukaryota</taxon>
        <taxon>Metazoa</taxon>
        <taxon>Cnidaria</taxon>
        <taxon>Anthozoa</taxon>
        <taxon>Hexacorallia</taxon>
        <taxon>Scleractinia</taxon>
        <taxon>Caryophylliina</taxon>
        <taxon>Caryophylliidae</taxon>
        <taxon>Desmophyllum</taxon>
    </lineage>
</organism>
<keyword evidence="2" id="KW-0479">Metal-binding</keyword>
<keyword evidence="1" id="KW-0808">Transferase</keyword>
<dbReference type="PANTHER" id="PTHR18934">
    <property type="entry name" value="ATP-DEPENDENT RNA HELICASE"/>
    <property type="match status" value="1"/>
</dbReference>
<dbReference type="GO" id="GO:0016740">
    <property type="term" value="F:transferase activity"/>
    <property type="evidence" value="ECO:0007669"/>
    <property type="project" value="UniProtKB-KW"/>
</dbReference>
<keyword evidence="3" id="KW-0677">Repeat</keyword>
<feature type="region of interest" description="Disordered" evidence="9">
    <location>
        <begin position="1"/>
        <end position="34"/>
    </location>
</feature>
<evidence type="ECO:0000313" key="12">
    <source>
        <dbReference type="Proteomes" id="UP001163046"/>
    </source>
</evidence>
<dbReference type="SUPFAM" id="SSF54928">
    <property type="entry name" value="RNA-binding domain, RBD"/>
    <property type="match status" value="2"/>
</dbReference>
<dbReference type="InterPro" id="IPR012677">
    <property type="entry name" value="Nucleotide-bd_a/b_plait_sf"/>
</dbReference>
<dbReference type="GO" id="GO:0008270">
    <property type="term" value="F:zinc ion binding"/>
    <property type="evidence" value="ECO:0007669"/>
    <property type="project" value="UniProtKB-KW"/>
</dbReference>
<dbReference type="OrthoDB" id="6144055at2759"/>
<dbReference type="CDD" id="cd20335">
    <property type="entry name" value="BRcat_RBR"/>
    <property type="match status" value="1"/>
</dbReference>
<evidence type="ECO:0000256" key="7">
    <source>
        <dbReference type="ARBA" id="ARBA00022833"/>
    </source>
</evidence>
<keyword evidence="5" id="KW-0863">Zinc-finger</keyword>
<evidence type="ECO:0000256" key="4">
    <source>
        <dbReference type="ARBA" id="ARBA00022741"/>
    </source>
</evidence>
<evidence type="ECO:0000256" key="6">
    <source>
        <dbReference type="ARBA" id="ARBA00022786"/>
    </source>
</evidence>
<dbReference type="AlphaFoldDB" id="A0A9W9Z0J5"/>
<evidence type="ECO:0000256" key="3">
    <source>
        <dbReference type="ARBA" id="ARBA00022737"/>
    </source>
</evidence>
<dbReference type="SUPFAM" id="SSF52540">
    <property type="entry name" value="P-loop containing nucleoside triphosphate hydrolases"/>
    <property type="match status" value="1"/>
</dbReference>
<keyword evidence="6" id="KW-0833">Ubl conjugation pathway</keyword>
<evidence type="ECO:0000313" key="11">
    <source>
        <dbReference type="EMBL" id="KAJ7373083.1"/>
    </source>
</evidence>
<evidence type="ECO:0000256" key="8">
    <source>
        <dbReference type="ARBA" id="ARBA00022840"/>
    </source>
</evidence>
<dbReference type="InterPro" id="IPR011709">
    <property type="entry name" value="DEAD-box_helicase_OB_fold"/>
</dbReference>
<accession>A0A9W9Z0J5</accession>
<dbReference type="InterPro" id="IPR007502">
    <property type="entry name" value="Helicase-assoc_dom"/>
</dbReference>
<evidence type="ECO:0000256" key="1">
    <source>
        <dbReference type="ARBA" id="ARBA00022679"/>
    </source>
</evidence>
<dbReference type="PANTHER" id="PTHR18934:SF81">
    <property type="entry name" value="ATP-DEPENDENT RNA HELICASE DEAH11, CHLOROPLASTIC-RELATED"/>
    <property type="match status" value="1"/>
</dbReference>
<sequence>MVKEMKFEPKRNKSSLEVTTINKSSAEQRKGRAGRTQAGKCFRLYSEEEYASMEDQSVPEILRVHLGQAVLKLMNLGIENITEFEFVESPPLDSIELALEALKSLGAIANGQLTELGHKIARVAVEPRLAKVIFDGIDQGVGAEALALAAIATVSGSVFFRMGSEEDKQLADNRKVGFCHNGGDLLTLLEVYRQYLKQPKGKRNKWAFDNSLNAKSLRLTDETIKELNLTLKRELCISVPDAFGEDESADLKLQRILLSCYATNLCVFTGHEKAGYKVVSFNHCVQLHPSSSLRFLGATPQFIVFEQLLKTSRDFVINATPVDETWLREMISEGAVKYDLEELMSTVLKEVVLPCSPDLITLALGGFRRRKLDEVEETVSKSCDDSLVVLEKDVAQGQVKIFVPVSQTARAVSVLEGLLEESRKILRSEEREEQHKEECQGSGEVKELLMPHMFRTVTIGEIDDGYAVPAVLDYLKSFGDIVKHHFKEQDGKIRVFATFKNYESAVKAVKGSSVTSLVNGKVKPRHSISDGTRTYVSQFKSWQTWQTWQTWQSPIAYDKSSSGQFHDEQIFMGGLDPETSEDDVKSAIEERLPAVKVKKVFIHRTAEFDTTDETLTSQKISLQERLGVFATEGQYSVYLGKPKPTNFEGYAHLTFQDSEEGQAAVRGLNGSNISGIGVVTLHPNLSTTLLCTRNVFTVIEDELEEIIKELGRTFGTKLVIKVNNQRQDMRVAIEIRSDCIEPFICATTILTETLNGDNIDCKISEDLEILLTNPVKDVLQAIQKDTGAVINQDWKNQVVRVHGSEANREAAKRAINKFVDDSITSNSHPWQIQLRGPNKPRGLLKALFKRFGVNLQGLQDIRGVQKIHVEFRGHVLKIQSSDEAQETINRYVEECCKTLPQESPLLHSDDQSQLTCGICLCDVDGTAADVYRLACCGHAYDKSCVIQQLKSPNFPLKCVTERCEELLVWRDLQNLLNESERKRLAFSALDEYVRGNPEIVKYCPTADCGMVYRVSTDGTRYSCGACLAEICTSCHVQWHNGLTCAMFRSDKQDGKLREWMTEDPRNRKKLSQLQDTN</sequence>
<evidence type="ECO:0000259" key="10">
    <source>
        <dbReference type="PROSITE" id="PS51873"/>
    </source>
</evidence>
<dbReference type="SMART" id="SM00847">
    <property type="entry name" value="HA2"/>
    <property type="match status" value="1"/>
</dbReference>
<dbReference type="PROSITE" id="PS51873">
    <property type="entry name" value="TRIAD"/>
    <property type="match status" value="1"/>
</dbReference>
<dbReference type="Proteomes" id="UP001163046">
    <property type="component" value="Unassembled WGS sequence"/>
</dbReference>
<proteinExistence type="predicted"/>
<dbReference type="Pfam" id="PF07717">
    <property type="entry name" value="OB_NTP_bind"/>
    <property type="match status" value="1"/>
</dbReference>